<gene>
    <name evidence="1" type="ORF">IRJ41_006021</name>
</gene>
<dbReference type="Proteomes" id="UP001059041">
    <property type="component" value="Unassembled WGS sequence"/>
</dbReference>
<dbReference type="PANTHER" id="PTHR31025:SF19">
    <property type="entry name" value="SI:CH73-42K18.1-RELATED"/>
    <property type="match status" value="1"/>
</dbReference>
<accession>A0A9W7T389</accession>
<evidence type="ECO:0000313" key="1">
    <source>
        <dbReference type="EMBL" id="KAI7789213.1"/>
    </source>
</evidence>
<evidence type="ECO:0000313" key="2">
    <source>
        <dbReference type="Proteomes" id="UP001059041"/>
    </source>
</evidence>
<organism evidence="1 2">
    <name type="scientific">Triplophysa rosa</name>
    <name type="common">Cave loach</name>
    <dbReference type="NCBI Taxonomy" id="992332"/>
    <lineage>
        <taxon>Eukaryota</taxon>
        <taxon>Metazoa</taxon>
        <taxon>Chordata</taxon>
        <taxon>Craniata</taxon>
        <taxon>Vertebrata</taxon>
        <taxon>Euteleostomi</taxon>
        <taxon>Actinopterygii</taxon>
        <taxon>Neopterygii</taxon>
        <taxon>Teleostei</taxon>
        <taxon>Ostariophysi</taxon>
        <taxon>Cypriniformes</taxon>
        <taxon>Nemacheilidae</taxon>
        <taxon>Triplophysa</taxon>
    </lineage>
</organism>
<dbReference type="AlphaFoldDB" id="A0A9W7T389"/>
<proteinExistence type="predicted"/>
<name>A0A9W7T389_TRIRA</name>
<comment type="caution">
    <text evidence="1">The sequence shown here is derived from an EMBL/GenBank/DDBJ whole genome shotgun (WGS) entry which is preliminary data.</text>
</comment>
<protein>
    <recommendedName>
        <fullName evidence="3">Sterile alpha motif domain-containing protein 3</fullName>
    </recommendedName>
</protein>
<feature type="non-terminal residue" evidence="1">
    <location>
        <position position="1"/>
    </location>
</feature>
<keyword evidence="2" id="KW-1185">Reference proteome</keyword>
<sequence>MYFINHLYTNLLSFSIMAAVSPQPLILRVVDPDQARKVKLSSRSTSVDALIAVIKEQLEIDHDFSLKYEDPDFDGKLTSLSDIDELPQKAVVHVTFEQDSSSLASAETISSVSSSERGSRWPPVLFPIQTFSFDVELKLREGNAQFEKNNKHLQLTRDVKHEILEKLASSMYGYKAYPSDKEIARVAEALVVKYPCLKEAGSETGWNGWKNSLKFKMGNYRSKMRRAGCPEITVNAGKRSRMNPDSESSHSNIKRPKRAEVNFLPNFPQGENPSTLEHLRQEIVDEMKKAEKNFALIRKMMQKTFALRRQTIVNTCPPVKELMELWPALKMESENLPNTLYSELDRHIPRLMTLFRQKAAKTGKTSDALAEILRIYDEQELHDVHTKRTTVLHALPVYLHEDVSGFFRTCTDTSDEPLLLDVAVALLTVVTDNDTSPVHFQPVKISVVIESEIVVNLSRFADAFL</sequence>
<dbReference type="EMBL" id="JAFHDT010000941">
    <property type="protein sequence ID" value="KAI7789213.1"/>
    <property type="molecule type" value="Genomic_DNA"/>
</dbReference>
<evidence type="ECO:0008006" key="3">
    <source>
        <dbReference type="Google" id="ProtNLM"/>
    </source>
</evidence>
<dbReference type="PANTHER" id="PTHR31025">
    <property type="entry name" value="SI:CH211-196P9.1-RELATED"/>
    <property type="match status" value="1"/>
</dbReference>
<reference evidence="1" key="1">
    <citation type="submission" date="2021-02" db="EMBL/GenBank/DDBJ databases">
        <title>Comparative genomics reveals that relaxation of natural selection precedes convergent phenotypic evolution of cavefish.</title>
        <authorList>
            <person name="Peng Z."/>
        </authorList>
    </citation>
    <scope>NUCLEOTIDE SEQUENCE</scope>
    <source>
        <tissue evidence="1">Muscle</tissue>
    </source>
</reference>